<reference evidence="1 2" key="1">
    <citation type="submission" date="2018-04" db="EMBL/GenBank/DDBJ databases">
        <title>Draft Genome Sequence of Phosphate-Solubilizing Chryseobacterium sp. ISE14 that is a Biocontrol and Plant Growth-Promoting Rhizobacterium Isolated from Cucumber.</title>
        <authorList>
            <person name="Jeong J.-J."/>
            <person name="Sang M.K."/>
            <person name="Choi I.-G."/>
            <person name="Kim K.D."/>
        </authorList>
    </citation>
    <scope>NUCLEOTIDE SEQUENCE [LARGE SCALE GENOMIC DNA]</scope>
    <source>
        <strain evidence="1 2">ISE14</strain>
    </source>
</reference>
<evidence type="ECO:0000313" key="2">
    <source>
        <dbReference type="Proteomes" id="UP000236594"/>
    </source>
</evidence>
<dbReference type="AlphaFoldDB" id="A0A316X5L9"/>
<proteinExistence type="predicted"/>
<dbReference type="RefSeq" id="WP_103247706.1">
    <property type="nucleotide sequence ID" value="NZ_PPED02000003.1"/>
</dbReference>
<sequence>MDYNFYRKNFEEAIEDVFFIQFDQLCFKLSVEEVLDSVALKIYKPEWTNDFESPLNSKSKIFFFDLDK</sequence>
<organism evidence="1 2">
    <name type="scientific">Chryseobacterium phosphatilyticum</name>
    <dbReference type="NCBI Taxonomy" id="475075"/>
    <lineage>
        <taxon>Bacteria</taxon>
        <taxon>Pseudomonadati</taxon>
        <taxon>Bacteroidota</taxon>
        <taxon>Flavobacteriia</taxon>
        <taxon>Flavobacteriales</taxon>
        <taxon>Weeksellaceae</taxon>
        <taxon>Chryseobacterium group</taxon>
        <taxon>Chryseobacterium</taxon>
    </lineage>
</organism>
<comment type="caution">
    <text evidence="1">The sequence shown here is derived from an EMBL/GenBank/DDBJ whole genome shotgun (WGS) entry which is preliminary data.</text>
</comment>
<accession>A0A316X5L9</accession>
<keyword evidence="2" id="KW-1185">Reference proteome</keyword>
<gene>
    <name evidence="1" type="ORF">C1631_012815</name>
</gene>
<dbReference type="Proteomes" id="UP000236594">
    <property type="component" value="Unassembled WGS sequence"/>
</dbReference>
<dbReference type="EMBL" id="PPED02000003">
    <property type="protein sequence ID" value="PWN68947.1"/>
    <property type="molecule type" value="Genomic_DNA"/>
</dbReference>
<protein>
    <submittedName>
        <fullName evidence="1">Uncharacterized protein</fullName>
    </submittedName>
</protein>
<evidence type="ECO:0000313" key="1">
    <source>
        <dbReference type="EMBL" id="PWN68947.1"/>
    </source>
</evidence>
<name>A0A316X5L9_9FLAO</name>